<evidence type="ECO:0000256" key="2">
    <source>
        <dbReference type="ARBA" id="ARBA00022729"/>
    </source>
</evidence>
<reference evidence="10 11" key="1">
    <citation type="submission" date="2019-09" db="EMBL/GenBank/DDBJ databases">
        <title>Draft genome of the ectomycorrhizal ascomycete Sphaerosporella brunnea.</title>
        <authorList>
            <consortium name="DOE Joint Genome Institute"/>
            <person name="Benucci G.M."/>
            <person name="Marozzi G."/>
            <person name="Antonielli L."/>
            <person name="Sanchez S."/>
            <person name="Marco P."/>
            <person name="Wang X."/>
            <person name="Falini L.B."/>
            <person name="Barry K."/>
            <person name="Haridas S."/>
            <person name="Lipzen A."/>
            <person name="Labutti K."/>
            <person name="Grigoriev I.V."/>
            <person name="Murat C."/>
            <person name="Martin F."/>
            <person name="Albertini E."/>
            <person name="Donnini D."/>
            <person name="Bonito G."/>
        </authorList>
    </citation>
    <scope>NUCLEOTIDE SEQUENCE [LARGE SCALE GENOMIC DNA]</scope>
    <source>
        <strain evidence="10 11">Sb_GMNB300</strain>
    </source>
</reference>
<dbReference type="InterPro" id="IPR036869">
    <property type="entry name" value="J_dom_sf"/>
</dbReference>
<evidence type="ECO:0000256" key="6">
    <source>
        <dbReference type="SAM" id="MobiDB-lite"/>
    </source>
</evidence>
<evidence type="ECO:0000259" key="9">
    <source>
        <dbReference type="PROSITE" id="PS50076"/>
    </source>
</evidence>
<dbReference type="PROSITE" id="PS50076">
    <property type="entry name" value="DNAJ_2"/>
    <property type="match status" value="1"/>
</dbReference>
<dbReference type="InParanoid" id="A0A5J5EXG4"/>
<evidence type="ECO:0000256" key="5">
    <source>
        <dbReference type="ARBA" id="ARBA00037847"/>
    </source>
</evidence>
<evidence type="ECO:0000256" key="3">
    <source>
        <dbReference type="ARBA" id="ARBA00022989"/>
    </source>
</evidence>
<dbReference type="SMART" id="SM00271">
    <property type="entry name" value="DnaJ"/>
    <property type="match status" value="1"/>
</dbReference>
<dbReference type="AlphaFoldDB" id="A0A5J5EXG4"/>
<keyword evidence="4 7" id="KW-0472">Membrane</keyword>
<evidence type="ECO:0000256" key="8">
    <source>
        <dbReference type="SAM" id="SignalP"/>
    </source>
</evidence>
<dbReference type="EMBL" id="VXIS01000089">
    <property type="protein sequence ID" value="KAA8906435.1"/>
    <property type="molecule type" value="Genomic_DNA"/>
</dbReference>
<keyword evidence="3 7" id="KW-1133">Transmembrane helix</keyword>
<dbReference type="FunCoup" id="A0A5J5EXG4">
    <property type="interactions" value="19"/>
</dbReference>
<evidence type="ECO:0000256" key="1">
    <source>
        <dbReference type="ARBA" id="ARBA00022692"/>
    </source>
</evidence>
<dbReference type="OrthoDB" id="413400at2759"/>
<evidence type="ECO:0000256" key="4">
    <source>
        <dbReference type="ARBA" id="ARBA00023136"/>
    </source>
</evidence>
<feature type="compositionally biased region" description="Basic residues" evidence="6">
    <location>
        <begin position="340"/>
        <end position="351"/>
    </location>
</feature>
<dbReference type="InterPro" id="IPR001623">
    <property type="entry name" value="DnaJ_domain"/>
</dbReference>
<keyword evidence="11" id="KW-1185">Reference proteome</keyword>
<evidence type="ECO:0000256" key="7">
    <source>
        <dbReference type="SAM" id="Phobius"/>
    </source>
</evidence>
<name>A0A5J5EXG4_9PEZI</name>
<feature type="chain" id="PRO_5023859889" description="J domain-containing protein" evidence="8">
    <location>
        <begin position="21"/>
        <end position="351"/>
    </location>
</feature>
<gene>
    <name evidence="10" type="ORF">FN846DRAFT_948924</name>
</gene>
<organism evidence="10 11">
    <name type="scientific">Sphaerosporella brunnea</name>
    <dbReference type="NCBI Taxonomy" id="1250544"/>
    <lineage>
        <taxon>Eukaryota</taxon>
        <taxon>Fungi</taxon>
        <taxon>Dikarya</taxon>
        <taxon>Ascomycota</taxon>
        <taxon>Pezizomycotina</taxon>
        <taxon>Pezizomycetes</taxon>
        <taxon>Pezizales</taxon>
        <taxon>Pyronemataceae</taxon>
        <taxon>Sphaerosporella</taxon>
    </lineage>
</organism>
<dbReference type="PANTHER" id="PTHR44653">
    <property type="entry name" value="DNAJ HOMOLOG SUBFAMILY C MEMBER 1"/>
    <property type="match status" value="1"/>
</dbReference>
<dbReference type="Pfam" id="PF00226">
    <property type="entry name" value="DnaJ"/>
    <property type="match status" value="1"/>
</dbReference>
<feature type="compositionally biased region" description="Acidic residues" evidence="6">
    <location>
        <begin position="300"/>
        <end position="310"/>
    </location>
</feature>
<dbReference type="Proteomes" id="UP000326924">
    <property type="component" value="Unassembled WGS sequence"/>
</dbReference>
<feature type="region of interest" description="Disordered" evidence="6">
    <location>
        <begin position="194"/>
        <end position="236"/>
    </location>
</feature>
<comment type="subcellular location">
    <subcellularLocation>
        <location evidence="5">Endomembrane system</location>
        <topology evidence="5">Single-pass membrane protein</topology>
    </subcellularLocation>
</comment>
<feature type="signal peptide" evidence="8">
    <location>
        <begin position="1"/>
        <end position="20"/>
    </location>
</feature>
<protein>
    <recommendedName>
        <fullName evidence="9">J domain-containing protein</fullName>
    </recommendedName>
</protein>
<comment type="caution">
    <text evidence="10">The sequence shown here is derived from an EMBL/GenBank/DDBJ whole genome shotgun (WGS) entry which is preliminary data.</text>
</comment>
<dbReference type="PANTHER" id="PTHR44653:SF2">
    <property type="entry name" value="DNAJ HOMOLOG SUBFAMILY C MEMBER 1"/>
    <property type="match status" value="1"/>
</dbReference>
<dbReference type="SUPFAM" id="SSF46565">
    <property type="entry name" value="Chaperone J-domain"/>
    <property type="match status" value="1"/>
</dbReference>
<evidence type="ECO:0000313" key="11">
    <source>
        <dbReference type="Proteomes" id="UP000326924"/>
    </source>
</evidence>
<accession>A0A5J5EXG4</accession>
<dbReference type="GO" id="GO:0012505">
    <property type="term" value="C:endomembrane system"/>
    <property type="evidence" value="ECO:0007669"/>
    <property type="project" value="UniProtKB-SubCell"/>
</dbReference>
<feature type="transmembrane region" description="Helical" evidence="7">
    <location>
        <begin position="144"/>
        <end position="164"/>
    </location>
</feature>
<dbReference type="Gene3D" id="1.10.287.110">
    <property type="entry name" value="DnaJ domain"/>
    <property type="match status" value="1"/>
</dbReference>
<keyword evidence="1 7" id="KW-0812">Transmembrane</keyword>
<dbReference type="CDD" id="cd06257">
    <property type="entry name" value="DnaJ"/>
    <property type="match status" value="1"/>
</dbReference>
<proteinExistence type="predicted"/>
<feature type="domain" description="J" evidence="9">
    <location>
        <begin position="46"/>
        <end position="124"/>
    </location>
</feature>
<evidence type="ECO:0000313" key="10">
    <source>
        <dbReference type="EMBL" id="KAA8906435.1"/>
    </source>
</evidence>
<dbReference type="InterPro" id="IPR052606">
    <property type="entry name" value="DnaJ_domain_protein"/>
</dbReference>
<feature type="region of interest" description="Disordered" evidence="6">
    <location>
        <begin position="298"/>
        <end position="351"/>
    </location>
</feature>
<sequence length="351" mass="39036">MRAAAIFTLLFCSLFSAVFAYGWSKEDHEIFRIRDELELHEGEGVTFYDFVGVKNGPAASLDDINKAYRKTSARIHPDKFKPNKSATRAQQAAEHKKASERFTRLGLIANILRGPMRDRYDHFLKNGFPKWRGTGYYYARFRPGIGSVLFFIYLVAGAAHYVVLSLTAKRQREFMANVIREVRQAAGDLPGLDEALGEAATATRPRRERRKKGGDSGENTPQPSQPRRRVTQPNGKSFVVDPASGDVFLLNGAEDGVEELLLDPGEIRAPKWSDTLLFGLPRGIWNLTLGRFLGKKAAGEEEVDEEEEEVVKEAAPAATQKPKKKGAPAKVVRAGEGLPRRRTKARPGKAL</sequence>
<keyword evidence="2 8" id="KW-0732">Signal</keyword>